<organism evidence="3 4">
    <name type="scientific">Coprococcus eutactus</name>
    <dbReference type="NCBI Taxonomy" id="33043"/>
    <lineage>
        <taxon>Bacteria</taxon>
        <taxon>Bacillati</taxon>
        <taxon>Bacillota</taxon>
        <taxon>Clostridia</taxon>
        <taxon>Lachnospirales</taxon>
        <taxon>Lachnospiraceae</taxon>
        <taxon>Coprococcus</taxon>
    </lineage>
</organism>
<comment type="subcellular location">
    <subcellularLocation>
        <location evidence="1">Cell envelope</location>
    </subcellularLocation>
</comment>
<feature type="domain" description="Transglutaminase-like" evidence="2">
    <location>
        <begin position="175"/>
        <end position="260"/>
    </location>
</feature>
<reference evidence="3" key="1">
    <citation type="submission" date="2020-06" db="EMBL/GenBank/DDBJ databases">
        <title>Characterization of fructooligosaccharide metabolism and fructooligosaccharide-degrading enzymes in human commensal butyrate producers.</title>
        <authorList>
            <person name="Tanno H."/>
            <person name="Fujii T."/>
            <person name="Hirano K."/>
            <person name="Maeno S."/>
            <person name="Tonozuka T."/>
            <person name="Sakamoto M."/>
            <person name="Ohkuma M."/>
            <person name="Tochio T."/>
            <person name="Endo A."/>
        </authorList>
    </citation>
    <scope>NUCLEOTIDE SEQUENCE</scope>
    <source>
        <strain evidence="3">JCM 31265</strain>
    </source>
</reference>
<dbReference type="SUPFAM" id="SSF54001">
    <property type="entry name" value="Cysteine proteinases"/>
    <property type="match status" value="1"/>
</dbReference>
<dbReference type="Gene3D" id="3.10.620.30">
    <property type="match status" value="1"/>
</dbReference>
<dbReference type="InterPro" id="IPR042229">
    <property type="entry name" value="Listeria/Bacterioides_rpt_sf"/>
</dbReference>
<proteinExistence type="predicted"/>
<sequence length="547" mass="61110">MLTLILVMTGVSTIRVIGYAQEESVGSLTNPQEGVTEYKYSAESDSQKGVALKVEWNEPKLGEDTTFHVSADGGSGRYLFRMDAPSYSNPGEYSFESVADPSRGAWIQYTDECESHDFEFTMTASGIYNFRFYVMDKTSGVYYMRVSTNIQVSDRAYPSVGDIVNAAVKKCSKETDGSDYEKALWLHDWLLQQLDYDHSLKWSSAESALTRKLGTCQAYESAYSKLLTAAGITNAETRDTYDGHTWNAMKLDGKWYQVDCTWDDTKDNYYNFDPTHLYFGLTDELMALAHNGHNKIYTASGYGTRSTSLADNYFVRNGDAAKWARAYADRIQKNLNAGKTKFEVSTDNASYPPSISGIQNGIIAYALNQMTWKAGSKKVALRVAGTSTKLSFTAKYTDTVKRVRIVFAPNGGRVSSGSKTVICGKTYGTLPTPTRRGYTFAGWYTAKSGGSRIGSSSVVRTTRNQTLYARWKLVKYKIQYRLGKGKNSRSNPVGYTVASRTIVLKNPVRKGYTFKGWYSDPKFKKKVTKIAAGSTGSRKLYARWVRK</sequence>
<dbReference type="RefSeq" id="WP_242849702.1">
    <property type="nucleotide sequence ID" value="NZ_BLYL01000002.1"/>
</dbReference>
<dbReference type="Pfam" id="PF01841">
    <property type="entry name" value="Transglut_core"/>
    <property type="match status" value="1"/>
</dbReference>
<dbReference type="Proteomes" id="UP000660047">
    <property type="component" value="Unassembled WGS sequence"/>
</dbReference>
<gene>
    <name evidence="3" type="ORF">COEU31_04640</name>
</gene>
<dbReference type="Pfam" id="PF09479">
    <property type="entry name" value="Flg_new"/>
    <property type="match status" value="2"/>
</dbReference>
<dbReference type="InterPro" id="IPR038765">
    <property type="entry name" value="Papain-like_cys_pep_sf"/>
</dbReference>
<evidence type="ECO:0000313" key="4">
    <source>
        <dbReference type="Proteomes" id="UP000660047"/>
    </source>
</evidence>
<dbReference type="NCBIfam" id="TIGR02543">
    <property type="entry name" value="List_Bact_rpt"/>
    <property type="match status" value="2"/>
</dbReference>
<evidence type="ECO:0000259" key="2">
    <source>
        <dbReference type="Pfam" id="PF01841"/>
    </source>
</evidence>
<evidence type="ECO:0000313" key="3">
    <source>
        <dbReference type="EMBL" id="GFO93418.1"/>
    </source>
</evidence>
<dbReference type="GO" id="GO:0030313">
    <property type="term" value="C:cell envelope"/>
    <property type="evidence" value="ECO:0007669"/>
    <property type="project" value="UniProtKB-SubCell"/>
</dbReference>
<accession>A0AAI9K334</accession>
<dbReference type="EMBL" id="BLYL01000002">
    <property type="protein sequence ID" value="GFO93418.1"/>
    <property type="molecule type" value="Genomic_DNA"/>
</dbReference>
<dbReference type="AlphaFoldDB" id="A0AAI9K334"/>
<protein>
    <recommendedName>
        <fullName evidence="2">Transglutaminase-like domain-containing protein</fullName>
    </recommendedName>
</protein>
<evidence type="ECO:0000256" key="1">
    <source>
        <dbReference type="ARBA" id="ARBA00004196"/>
    </source>
</evidence>
<dbReference type="InterPro" id="IPR013378">
    <property type="entry name" value="InlB-like_B-rpt"/>
</dbReference>
<dbReference type="Gene3D" id="2.60.40.4270">
    <property type="entry name" value="Listeria-Bacteroides repeat domain"/>
    <property type="match status" value="2"/>
</dbReference>
<name>A0AAI9K334_9FIRM</name>
<dbReference type="InterPro" id="IPR002931">
    <property type="entry name" value="Transglutaminase-like"/>
</dbReference>
<comment type="caution">
    <text evidence="3">The sequence shown here is derived from an EMBL/GenBank/DDBJ whole genome shotgun (WGS) entry which is preliminary data.</text>
</comment>